<reference evidence="1" key="1">
    <citation type="submission" date="2014-11" db="EMBL/GenBank/DDBJ databases">
        <authorList>
            <person name="Amaro Gonzalez C."/>
        </authorList>
    </citation>
    <scope>NUCLEOTIDE SEQUENCE</scope>
</reference>
<accession>A0A0E9VJ34</accession>
<protein>
    <submittedName>
        <fullName evidence="1">Uncharacterized protein</fullName>
    </submittedName>
</protein>
<organism evidence="1">
    <name type="scientific">Anguilla anguilla</name>
    <name type="common">European freshwater eel</name>
    <name type="synonym">Muraena anguilla</name>
    <dbReference type="NCBI Taxonomy" id="7936"/>
    <lineage>
        <taxon>Eukaryota</taxon>
        <taxon>Metazoa</taxon>
        <taxon>Chordata</taxon>
        <taxon>Craniata</taxon>
        <taxon>Vertebrata</taxon>
        <taxon>Euteleostomi</taxon>
        <taxon>Actinopterygii</taxon>
        <taxon>Neopterygii</taxon>
        <taxon>Teleostei</taxon>
        <taxon>Anguilliformes</taxon>
        <taxon>Anguillidae</taxon>
        <taxon>Anguilla</taxon>
    </lineage>
</organism>
<proteinExistence type="predicted"/>
<sequence length="43" mass="5026">MDTQTNTTDHCEFREEVGNQYCHLNTSIILLIHHFSTCAYSDH</sequence>
<evidence type="ECO:0000313" key="1">
    <source>
        <dbReference type="EMBL" id="JAH77420.1"/>
    </source>
</evidence>
<reference evidence="1" key="2">
    <citation type="journal article" date="2015" name="Fish Shellfish Immunol.">
        <title>Early steps in the European eel (Anguilla anguilla)-Vibrio vulnificus interaction in the gills: Role of the RtxA13 toxin.</title>
        <authorList>
            <person name="Callol A."/>
            <person name="Pajuelo D."/>
            <person name="Ebbesson L."/>
            <person name="Teles M."/>
            <person name="MacKenzie S."/>
            <person name="Amaro C."/>
        </authorList>
    </citation>
    <scope>NUCLEOTIDE SEQUENCE</scope>
</reference>
<dbReference type="AlphaFoldDB" id="A0A0E9VJ34"/>
<dbReference type="EMBL" id="GBXM01031157">
    <property type="protein sequence ID" value="JAH77420.1"/>
    <property type="molecule type" value="Transcribed_RNA"/>
</dbReference>
<name>A0A0E9VJ34_ANGAN</name>